<proteinExistence type="predicted"/>
<dbReference type="Pfam" id="PF10090">
    <property type="entry name" value="HPTransfase"/>
    <property type="match status" value="1"/>
</dbReference>
<keyword evidence="2" id="KW-0808">Transferase</keyword>
<dbReference type="EMBL" id="JAAAMG010000015">
    <property type="protein sequence ID" value="NDW06252.1"/>
    <property type="molecule type" value="Genomic_DNA"/>
</dbReference>
<dbReference type="NCBIfam" id="NF046018">
    <property type="entry name" value="HisPtaseChptBrucRhz"/>
    <property type="match status" value="1"/>
</dbReference>
<reference evidence="2 3" key="1">
    <citation type="submission" date="2020-01" db="EMBL/GenBank/DDBJ databases">
        <title>Jiella pacifica sp. nov.</title>
        <authorList>
            <person name="Xue Z."/>
            <person name="Zhu S."/>
            <person name="Chen J."/>
            <person name="Yang J."/>
        </authorList>
    </citation>
    <scope>NUCLEOTIDE SEQUENCE [LARGE SCALE GENOMIC DNA]</scope>
    <source>
        <strain evidence="2 3">40Bstr34</strain>
    </source>
</reference>
<dbReference type="Gene3D" id="3.30.565.10">
    <property type="entry name" value="Histidine kinase-like ATPase, C-terminal domain"/>
    <property type="match status" value="1"/>
</dbReference>
<dbReference type="InterPro" id="IPR018762">
    <property type="entry name" value="ChpT_C"/>
</dbReference>
<dbReference type="InterPro" id="IPR036890">
    <property type="entry name" value="HATPase_C_sf"/>
</dbReference>
<feature type="domain" description="Histidine phosphotransferase ChpT C-terminal" evidence="1">
    <location>
        <begin position="82"/>
        <end position="201"/>
    </location>
</feature>
<dbReference type="Gene3D" id="1.10.287.130">
    <property type="match status" value="1"/>
</dbReference>
<evidence type="ECO:0000313" key="3">
    <source>
        <dbReference type="Proteomes" id="UP000469011"/>
    </source>
</evidence>
<gene>
    <name evidence="2" type="ORF">GTK09_17670</name>
</gene>
<evidence type="ECO:0000259" key="1">
    <source>
        <dbReference type="Pfam" id="PF10090"/>
    </source>
</evidence>
<name>A0A6N9T6S4_9HYPH</name>
<protein>
    <submittedName>
        <fullName evidence="2">Histidine phosphotransferase</fullName>
    </submittedName>
</protein>
<sequence>MTSLPPISAADLAALLSSRLCHDIISPVFGIQSGLELLDDMPGDKESMQLVRSSLKSAVAKLQFARIAFGAAGSQTAMIDLNDAKTVATGYMEHEKPSLVWEGEPGYVPKNCAKIVLNLIVMASASISRGGKVHVQIDGIEPFGATITATGDRIRMQQRLVAMLDGTMGEEAMDAQAIQPYYTLFLAEESGLAVTYEKTDDRVVFKIGPKAAATANEPAGPGPAPAA</sequence>
<comment type="caution">
    <text evidence="2">The sequence shown here is derived from an EMBL/GenBank/DDBJ whole genome shotgun (WGS) entry which is preliminary data.</text>
</comment>
<dbReference type="GO" id="GO:0016740">
    <property type="term" value="F:transferase activity"/>
    <property type="evidence" value="ECO:0007669"/>
    <property type="project" value="UniProtKB-KW"/>
</dbReference>
<dbReference type="AlphaFoldDB" id="A0A6N9T6S4"/>
<organism evidence="2 3">
    <name type="scientific">Jiella pacifica</name>
    <dbReference type="NCBI Taxonomy" id="2696469"/>
    <lineage>
        <taxon>Bacteria</taxon>
        <taxon>Pseudomonadati</taxon>
        <taxon>Pseudomonadota</taxon>
        <taxon>Alphaproteobacteria</taxon>
        <taxon>Hyphomicrobiales</taxon>
        <taxon>Aurantimonadaceae</taxon>
        <taxon>Jiella</taxon>
    </lineage>
</organism>
<accession>A0A6N9T6S4</accession>
<evidence type="ECO:0000313" key="2">
    <source>
        <dbReference type="EMBL" id="NDW06252.1"/>
    </source>
</evidence>
<keyword evidence="3" id="KW-1185">Reference proteome</keyword>
<dbReference type="Proteomes" id="UP000469011">
    <property type="component" value="Unassembled WGS sequence"/>
</dbReference>